<dbReference type="Proteomes" id="UP000829291">
    <property type="component" value="Chromosome 3"/>
</dbReference>
<feature type="domain" description="Mutator-like transposase" evidence="1">
    <location>
        <begin position="29"/>
        <end position="165"/>
    </location>
</feature>
<gene>
    <name evidence="3" type="primary">LOC124293409</name>
</gene>
<dbReference type="Pfam" id="PF20700">
    <property type="entry name" value="Mutator"/>
    <property type="match status" value="1"/>
</dbReference>
<organism evidence="2 3">
    <name type="scientific">Neodiprion lecontei</name>
    <name type="common">Redheaded pine sawfly</name>
    <dbReference type="NCBI Taxonomy" id="441921"/>
    <lineage>
        <taxon>Eukaryota</taxon>
        <taxon>Metazoa</taxon>
        <taxon>Ecdysozoa</taxon>
        <taxon>Arthropoda</taxon>
        <taxon>Hexapoda</taxon>
        <taxon>Insecta</taxon>
        <taxon>Pterygota</taxon>
        <taxon>Neoptera</taxon>
        <taxon>Endopterygota</taxon>
        <taxon>Hymenoptera</taxon>
        <taxon>Tenthredinoidea</taxon>
        <taxon>Diprionidae</taxon>
        <taxon>Diprioninae</taxon>
        <taxon>Neodiprion</taxon>
    </lineage>
</organism>
<name>A0ABM3FQA9_NEOLC</name>
<protein>
    <submittedName>
        <fullName evidence="3">Uncharacterized protein LOC124293409</fullName>
    </submittedName>
</protein>
<reference evidence="3" key="1">
    <citation type="submission" date="2025-08" db="UniProtKB">
        <authorList>
            <consortium name="RefSeq"/>
        </authorList>
    </citation>
    <scope>IDENTIFICATION</scope>
    <source>
        <tissue evidence="3">Thorax and Abdomen</tissue>
    </source>
</reference>
<dbReference type="GeneID" id="124293409"/>
<dbReference type="InterPro" id="IPR049012">
    <property type="entry name" value="Mutator_transp_dom"/>
</dbReference>
<evidence type="ECO:0000313" key="3">
    <source>
        <dbReference type="RefSeq" id="XP_046590209.1"/>
    </source>
</evidence>
<sequence>MFRKVRPSRIVTRRADELLCASANGLEWRIVDLQYLSDHLKCIKCKKDIFLRNTVEKSRMGLNCMLNIPCEECSTMIQVHTGKMHGTGDNKNRADVNTKAVLGAVHSGIGETALNKLLACLSVPPISANLYKRCEREIGPAIEAAAKDSCRKAAEDEKQLVIANNKLK</sequence>
<keyword evidence="2" id="KW-1185">Reference proteome</keyword>
<evidence type="ECO:0000259" key="1">
    <source>
        <dbReference type="Pfam" id="PF20700"/>
    </source>
</evidence>
<accession>A0ABM3FQA9</accession>
<evidence type="ECO:0000313" key="2">
    <source>
        <dbReference type="Proteomes" id="UP000829291"/>
    </source>
</evidence>
<proteinExistence type="predicted"/>
<dbReference type="RefSeq" id="XP_046590209.1">
    <property type="nucleotide sequence ID" value="XM_046734253.1"/>
</dbReference>